<sequence>MSLLLTNSYKAIYKSNKYNNMFGKKSMKEVIRERLKSVEKNEVFDRFVKVDETKREDARSYYEEVVEKFRKQLDEKDYETIEEMVRDYLTFYKKAVDHTNFVFNSVIEDAQYIGRELLEVTDNFDEFDNAVRQYIKAKESVYGGANEGFEE</sequence>
<dbReference type="EnsemblBacteria" id="AAR39274">
    <property type="protein sequence ID" value="AAR39274"/>
    <property type="gene ID" value="NEQ429"/>
</dbReference>
<name>Q74MX6_NANEQ</name>
<organism evidence="1 2">
    <name type="scientific">Nanoarchaeum equitans (strain Kin4-M)</name>
    <dbReference type="NCBI Taxonomy" id="228908"/>
    <lineage>
        <taxon>Archaea</taxon>
        <taxon>Nanobdellota</taxon>
        <taxon>Candidatus Nanoarchaeia</taxon>
        <taxon>Nanoarchaeales</taxon>
        <taxon>Nanoarchaeaceae</taxon>
        <taxon>Nanoarchaeum</taxon>
    </lineage>
</organism>
<dbReference type="STRING" id="228908.NEQ429"/>
<dbReference type="AlphaFoldDB" id="Q74MX6"/>
<proteinExistence type="predicted"/>
<dbReference type="EMBL" id="AE017199">
    <property type="protein sequence ID" value="AAR39274.1"/>
    <property type="molecule type" value="Genomic_DNA"/>
</dbReference>
<dbReference type="KEGG" id="neq:NEQ429"/>
<evidence type="ECO:0000313" key="1">
    <source>
        <dbReference type="EMBL" id="AAR39274.1"/>
    </source>
</evidence>
<dbReference type="BioCyc" id="NEQU228908:GJB6-457-MONOMER"/>
<keyword evidence="2" id="KW-1185">Reference proteome</keyword>
<reference evidence="1 2" key="1">
    <citation type="journal article" date="2003" name="Proc. Natl. Acad. Sci. U.S.A.">
        <title>The genome of Nanoarchaeum equitans: insights into early archaeal evolution and derived parasitism.</title>
        <authorList>
            <person name="Waters E."/>
            <person name="Hohn M.J."/>
            <person name="Ahel I."/>
            <person name="Graham D.E."/>
            <person name="Adams M.D."/>
            <person name="Barnstead M."/>
            <person name="Beeson K.Y."/>
            <person name="Bibbs L."/>
            <person name="Bolanos R."/>
            <person name="Keller M."/>
            <person name="Kretz K."/>
            <person name="Lin X."/>
            <person name="Mathur E."/>
            <person name="Ni J."/>
            <person name="Podar M."/>
            <person name="Richardson T."/>
            <person name="Sutton G.G."/>
            <person name="Simon M."/>
            <person name="Soll D."/>
            <person name="Stetter K.O."/>
            <person name="Short J.M."/>
            <person name="Noordewier M."/>
        </authorList>
    </citation>
    <scope>NUCLEOTIDE SEQUENCE [LARGE SCALE GENOMIC DNA]</scope>
    <source>
        <strain evidence="1 2">Kin4-M</strain>
    </source>
</reference>
<evidence type="ECO:0000313" key="2">
    <source>
        <dbReference type="Proteomes" id="UP000000578"/>
    </source>
</evidence>
<dbReference type="Proteomes" id="UP000000578">
    <property type="component" value="Chromosome"/>
</dbReference>
<dbReference type="HOGENOM" id="CLU_1727278_0_0_2"/>
<accession>Q74MX6</accession>
<protein>
    <submittedName>
        <fullName evidence="1">NEQ429</fullName>
    </submittedName>
</protein>
<gene>
    <name evidence="1" type="ordered locus">NEQ429</name>
</gene>